<dbReference type="PANTHER" id="PTHR32332:SF20">
    <property type="entry name" value="2-NITROPROPANE DIOXYGENASE-LIKE PROTEIN"/>
    <property type="match status" value="1"/>
</dbReference>
<evidence type="ECO:0000313" key="5">
    <source>
        <dbReference type="Proteomes" id="UP001295423"/>
    </source>
</evidence>
<evidence type="ECO:0000256" key="1">
    <source>
        <dbReference type="ARBA" id="ARBA00022630"/>
    </source>
</evidence>
<dbReference type="GO" id="GO:0018580">
    <property type="term" value="F:nitronate monooxygenase activity"/>
    <property type="evidence" value="ECO:0007669"/>
    <property type="project" value="InterPro"/>
</dbReference>
<reference evidence="4" key="1">
    <citation type="submission" date="2023-08" db="EMBL/GenBank/DDBJ databases">
        <authorList>
            <person name="Audoor S."/>
            <person name="Bilcke G."/>
        </authorList>
    </citation>
    <scope>NUCLEOTIDE SEQUENCE</scope>
</reference>
<dbReference type="AlphaFoldDB" id="A0AAD2CSN2"/>
<evidence type="ECO:0008006" key="6">
    <source>
        <dbReference type="Google" id="ProtNLM"/>
    </source>
</evidence>
<name>A0AAD2CSN2_9STRA</name>
<proteinExistence type="predicted"/>
<dbReference type="InterPro" id="IPR004136">
    <property type="entry name" value="NMO"/>
</dbReference>
<sequence>MKWSTGFTKTFSCRLPIMGAPMLGPSGGQLAAETCRAGGLGFLAAGHLNSKEALHSLEREIEIFKEASNNEEFPLCIGFIGHSTFATEQGWSLFENVLEDYNPSVIQVFAPAISYMKNNGTKTSVVQLAHSYGCKVIAQVGCESDGARALKEGVDCVIAQGTEAGGHGVRREHGCGTLSLTSRLVKLSKGKIPVLAAGGIVDGSGLIAALALGADGVVLGTRLWASNEAKGPSAYKDAMVAATSADQVVRTEAFDVIWNSYRGTKWPAPFDSSGVLRNKFTDAWDEKIPDLRKELESGEESNIVKEFKECSAAQDTDFSCVFSGKGVASIDSIEPAFDIITNIEKEAIKSLQRVNVVAQE</sequence>
<keyword evidence="3" id="KW-0560">Oxidoreductase</keyword>
<keyword evidence="1" id="KW-0285">Flavoprotein</keyword>
<dbReference type="InterPro" id="IPR013785">
    <property type="entry name" value="Aldolase_TIM"/>
</dbReference>
<evidence type="ECO:0000313" key="4">
    <source>
        <dbReference type="EMBL" id="CAJ1942292.1"/>
    </source>
</evidence>
<comment type="caution">
    <text evidence="4">The sequence shown here is derived from an EMBL/GenBank/DDBJ whole genome shotgun (WGS) entry which is preliminary data.</text>
</comment>
<organism evidence="4 5">
    <name type="scientific">Cylindrotheca closterium</name>
    <dbReference type="NCBI Taxonomy" id="2856"/>
    <lineage>
        <taxon>Eukaryota</taxon>
        <taxon>Sar</taxon>
        <taxon>Stramenopiles</taxon>
        <taxon>Ochrophyta</taxon>
        <taxon>Bacillariophyta</taxon>
        <taxon>Bacillariophyceae</taxon>
        <taxon>Bacillariophycidae</taxon>
        <taxon>Bacillariales</taxon>
        <taxon>Bacillariaceae</taxon>
        <taxon>Cylindrotheca</taxon>
    </lineage>
</organism>
<dbReference type="Gene3D" id="3.20.20.70">
    <property type="entry name" value="Aldolase class I"/>
    <property type="match status" value="1"/>
</dbReference>
<keyword evidence="2" id="KW-0288">FMN</keyword>
<dbReference type="CDD" id="cd04730">
    <property type="entry name" value="NPD_like"/>
    <property type="match status" value="1"/>
</dbReference>
<dbReference type="Pfam" id="PF03060">
    <property type="entry name" value="NMO"/>
    <property type="match status" value="1"/>
</dbReference>
<gene>
    <name evidence="4" type="ORF">CYCCA115_LOCUS7874</name>
</gene>
<dbReference type="PANTHER" id="PTHR32332">
    <property type="entry name" value="2-NITROPROPANE DIOXYGENASE"/>
    <property type="match status" value="1"/>
</dbReference>
<evidence type="ECO:0000256" key="3">
    <source>
        <dbReference type="ARBA" id="ARBA00023002"/>
    </source>
</evidence>
<evidence type="ECO:0000256" key="2">
    <source>
        <dbReference type="ARBA" id="ARBA00022643"/>
    </source>
</evidence>
<accession>A0AAD2CSN2</accession>
<dbReference type="SUPFAM" id="SSF51412">
    <property type="entry name" value="Inosine monophosphate dehydrogenase (IMPDH)"/>
    <property type="match status" value="1"/>
</dbReference>
<protein>
    <recommendedName>
        <fullName evidence="6">Nitronate monooxygenase domain-containing protein</fullName>
    </recommendedName>
</protein>
<keyword evidence="5" id="KW-1185">Reference proteome</keyword>
<dbReference type="EMBL" id="CAKOGP040001112">
    <property type="protein sequence ID" value="CAJ1942292.1"/>
    <property type="molecule type" value="Genomic_DNA"/>
</dbReference>
<dbReference type="Proteomes" id="UP001295423">
    <property type="component" value="Unassembled WGS sequence"/>
</dbReference>